<gene>
    <name evidence="2" type="ORF">SAMN04489717_5592</name>
</gene>
<dbReference type="AlphaFoldDB" id="A0A1H1YN03"/>
<evidence type="ECO:0000313" key="2">
    <source>
        <dbReference type="EMBL" id="SDT22848.1"/>
    </source>
</evidence>
<name>A0A1H1YN03_9ACTN</name>
<sequence length="95" mass="10640">MSCGKPHETDCSEVLERVFLFLDREMEDADCSQIQRHLDECAPCLQKYDLEGLVKSLVARSCGQDKPPSDLRQKVLLRIRAVHVEISEDSGPPAG</sequence>
<reference evidence="2 3" key="1">
    <citation type="submission" date="2016-10" db="EMBL/GenBank/DDBJ databases">
        <authorList>
            <person name="de Groot N.N."/>
        </authorList>
    </citation>
    <scope>NUCLEOTIDE SEQUENCE [LARGE SCALE GENOMIC DNA]</scope>
    <source>
        <strain evidence="2 3">DSM 22024</strain>
    </source>
</reference>
<feature type="domain" description="Putative zinc-finger" evidence="1">
    <location>
        <begin position="11"/>
        <end position="44"/>
    </location>
</feature>
<accession>A0A1H1YN03</accession>
<dbReference type="Pfam" id="PF13490">
    <property type="entry name" value="zf-HC2"/>
    <property type="match status" value="1"/>
</dbReference>
<dbReference type="InterPro" id="IPR027383">
    <property type="entry name" value="Znf_put"/>
</dbReference>
<dbReference type="EMBL" id="LT629732">
    <property type="protein sequence ID" value="SDT22848.1"/>
    <property type="molecule type" value="Genomic_DNA"/>
</dbReference>
<dbReference type="Proteomes" id="UP000198983">
    <property type="component" value="Chromosome I"/>
</dbReference>
<dbReference type="RefSeq" id="WP_092656572.1">
    <property type="nucleotide sequence ID" value="NZ_LT629732.1"/>
</dbReference>
<keyword evidence="3" id="KW-1185">Reference proteome</keyword>
<dbReference type="InterPro" id="IPR024020">
    <property type="entry name" value="Anit_sigma_mycothiol_RsrA"/>
</dbReference>
<evidence type="ECO:0000313" key="3">
    <source>
        <dbReference type="Proteomes" id="UP000198983"/>
    </source>
</evidence>
<organism evidence="2 3">
    <name type="scientific">Actinopolymorpha singaporensis</name>
    <dbReference type="NCBI Taxonomy" id="117157"/>
    <lineage>
        <taxon>Bacteria</taxon>
        <taxon>Bacillati</taxon>
        <taxon>Actinomycetota</taxon>
        <taxon>Actinomycetes</taxon>
        <taxon>Propionibacteriales</taxon>
        <taxon>Actinopolymorphaceae</taxon>
        <taxon>Actinopolymorpha</taxon>
    </lineage>
</organism>
<evidence type="ECO:0000259" key="1">
    <source>
        <dbReference type="Pfam" id="PF13490"/>
    </source>
</evidence>
<protein>
    <submittedName>
        <fullName evidence="2">Mycothiol system anti-sigma-R factor</fullName>
    </submittedName>
</protein>
<dbReference type="NCBIfam" id="TIGR03988">
    <property type="entry name" value="antisig_RsrA"/>
    <property type="match status" value="1"/>
</dbReference>
<dbReference type="STRING" id="117157.SAMN04489717_5592"/>
<proteinExistence type="predicted"/>
<dbReference type="OrthoDB" id="3267840at2"/>